<feature type="region of interest" description="Disordered" evidence="1">
    <location>
        <begin position="49"/>
        <end position="71"/>
    </location>
</feature>
<name>A0A1H4GJW1_9BACE</name>
<evidence type="ECO:0000256" key="1">
    <source>
        <dbReference type="SAM" id="MobiDB-lite"/>
    </source>
</evidence>
<proteinExistence type="predicted"/>
<dbReference type="AlphaFoldDB" id="A0A1H4GJW1"/>
<evidence type="ECO:0000313" key="3">
    <source>
        <dbReference type="Proteomes" id="UP000183040"/>
    </source>
</evidence>
<dbReference type="RefSeq" id="WP_212135320.1">
    <property type="nucleotide sequence ID" value="NZ_CAKOCS010000036.1"/>
</dbReference>
<feature type="compositionally biased region" description="Basic and acidic residues" evidence="1">
    <location>
        <begin position="60"/>
        <end position="70"/>
    </location>
</feature>
<dbReference type="EMBL" id="FNRP01000031">
    <property type="protein sequence ID" value="SEB09797.1"/>
    <property type="molecule type" value="Genomic_DNA"/>
</dbReference>
<dbReference type="Proteomes" id="UP000183040">
    <property type="component" value="Unassembled WGS sequence"/>
</dbReference>
<accession>A0A1H4GJW1</accession>
<evidence type="ECO:0000313" key="2">
    <source>
        <dbReference type="EMBL" id="SEB09797.1"/>
    </source>
</evidence>
<organism evidence="2 3">
    <name type="scientific">Bacteroides xylanisolvens</name>
    <dbReference type="NCBI Taxonomy" id="371601"/>
    <lineage>
        <taxon>Bacteria</taxon>
        <taxon>Pseudomonadati</taxon>
        <taxon>Bacteroidota</taxon>
        <taxon>Bacteroidia</taxon>
        <taxon>Bacteroidales</taxon>
        <taxon>Bacteroidaceae</taxon>
        <taxon>Bacteroides</taxon>
    </lineage>
</organism>
<gene>
    <name evidence="2" type="ORF">SAMN04487924_1315</name>
</gene>
<reference evidence="2 3" key="1">
    <citation type="submission" date="2016-10" db="EMBL/GenBank/DDBJ databases">
        <authorList>
            <person name="de Groot N.N."/>
        </authorList>
    </citation>
    <scope>NUCLEOTIDE SEQUENCE [LARGE SCALE GENOMIC DNA]</scope>
    <source>
        <strain evidence="2 3">NLAE-zl-G339</strain>
    </source>
</reference>
<sequence length="86" mass="9641">MSCTFGTLLYYQAKNAISPEYEHQRKRDRRNKEELDWNQANVAESIDINVSGMMPNGDPAPKRDPKDGGKKTMVGMIFGVTGCIMS</sequence>
<protein>
    <submittedName>
        <fullName evidence="2">Uncharacterized protein</fullName>
    </submittedName>
</protein>